<dbReference type="PRINTS" id="PR00040">
    <property type="entry name" value="HTHMERR"/>
</dbReference>
<dbReference type="SMART" id="SM00422">
    <property type="entry name" value="HTH_MERR"/>
    <property type="match status" value="1"/>
</dbReference>
<dbReference type="RefSeq" id="WP_345446949.1">
    <property type="nucleotide sequence ID" value="NZ_BAABKP010000005.1"/>
</dbReference>
<dbReference type="PROSITE" id="PS00552">
    <property type="entry name" value="HTH_MERR_1"/>
    <property type="match status" value="1"/>
</dbReference>
<dbReference type="PANTHER" id="PTHR30204:SF90">
    <property type="entry name" value="HTH-TYPE TRANSCRIPTIONAL ACTIVATOR MTA"/>
    <property type="match status" value="1"/>
</dbReference>
<dbReference type="PROSITE" id="PS50937">
    <property type="entry name" value="HTH_MERR_2"/>
    <property type="match status" value="1"/>
</dbReference>
<dbReference type="PANTHER" id="PTHR30204">
    <property type="entry name" value="REDOX-CYCLING DRUG-SENSING TRANSCRIPTIONAL ACTIVATOR SOXR"/>
    <property type="match status" value="1"/>
</dbReference>
<gene>
    <name evidence="6" type="ORF">GCM10023352_19190</name>
</gene>
<dbReference type="Pfam" id="PF13411">
    <property type="entry name" value="MerR_1"/>
    <property type="match status" value="1"/>
</dbReference>
<evidence type="ECO:0000313" key="6">
    <source>
        <dbReference type="EMBL" id="GAA4799452.1"/>
    </source>
</evidence>
<dbReference type="InterPro" id="IPR047057">
    <property type="entry name" value="MerR_fam"/>
</dbReference>
<evidence type="ECO:0000256" key="3">
    <source>
        <dbReference type="ARBA" id="ARBA00023159"/>
    </source>
</evidence>
<dbReference type="SUPFAM" id="SSF46955">
    <property type="entry name" value="Putative DNA-binding domain"/>
    <property type="match status" value="1"/>
</dbReference>
<dbReference type="Proteomes" id="UP001500187">
    <property type="component" value="Unassembled WGS sequence"/>
</dbReference>
<dbReference type="EMBL" id="BAABKP010000005">
    <property type="protein sequence ID" value="GAA4799452.1"/>
    <property type="molecule type" value="Genomic_DNA"/>
</dbReference>
<proteinExistence type="predicted"/>
<evidence type="ECO:0000259" key="5">
    <source>
        <dbReference type="PROSITE" id="PS50937"/>
    </source>
</evidence>
<name>A0ABP9BRJ3_9MICC</name>
<dbReference type="InterPro" id="IPR009061">
    <property type="entry name" value="DNA-bd_dom_put_sf"/>
</dbReference>
<dbReference type="InterPro" id="IPR000551">
    <property type="entry name" value="MerR-type_HTH_dom"/>
</dbReference>
<evidence type="ECO:0000313" key="7">
    <source>
        <dbReference type="Proteomes" id="UP001500187"/>
    </source>
</evidence>
<comment type="caution">
    <text evidence="6">The sequence shown here is derived from an EMBL/GenBank/DDBJ whole genome shotgun (WGS) entry which is preliminary data.</text>
</comment>
<dbReference type="InterPro" id="IPR036244">
    <property type="entry name" value="TipA-like_antibiotic-bd"/>
</dbReference>
<evidence type="ECO:0000256" key="1">
    <source>
        <dbReference type="ARBA" id="ARBA00023015"/>
    </source>
</evidence>
<dbReference type="InterPro" id="IPR012925">
    <property type="entry name" value="TipAS_dom"/>
</dbReference>
<accession>A0ABP9BRJ3</accession>
<keyword evidence="4" id="KW-0804">Transcription</keyword>
<keyword evidence="1" id="KW-0805">Transcription regulation</keyword>
<feature type="domain" description="HTH merR-type" evidence="5">
    <location>
        <begin position="5"/>
        <end position="74"/>
    </location>
</feature>
<reference evidence="7" key="1">
    <citation type="journal article" date="2019" name="Int. J. Syst. Evol. Microbiol.">
        <title>The Global Catalogue of Microorganisms (GCM) 10K type strain sequencing project: providing services to taxonomists for standard genome sequencing and annotation.</title>
        <authorList>
            <consortium name="The Broad Institute Genomics Platform"/>
            <consortium name="The Broad Institute Genome Sequencing Center for Infectious Disease"/>
            <person name="Wu L."/>
            <person name="Ma J."/>
        </authorList>
    </citation>
    <scope>NUCLEOTIDE SEQUENCE [LARGE SCALE GENOMIC DNA]</scope>
    <source>
        <strain evidence="7">JCM 18541</strain>
    </source>
</reference>
<keyword evidence="3" id="KW-0010">Activator</keyword>
<dbReference type="Pfam" id="PF07739">
    <property type="entry name" value="TipAS"/>
    <property type="match status" value="1"/>
</dbReference>
<keyword evidence="2" id="KW-0238">DNA-binding</keyword>
<evidence type="ECO:0000256" key="4">
    <source>
        <dbReference type="ARBA" id="ARBA00023163"/>
    </source>
</evidence>
<keyword evidence="7" id="KW-1185">Reference proteome</keyword>
<sequence>MHPDFLTVGEVARLVGVSVRTLHHYESVGLLTPSRRSASGYRLYSADDIDRLHTILVYRALEFPLEKIQQILVSGTAPIEELISQRDLLQEKQEHLQSVLDSVQTMIEVHTMKKTMSAADRAKASHAQYRDEAEAAYGSTDAYQQSAQRVAGFTDQDWTRVSDRMDAFEQACARALAGEVAPGSDEANKLAEEHLSLMQDYFDCSYNQQVLIGMTYVSDPRFTAHYDQRSTGLAAWISAAINANAVIHGVDIDTPVWQ</sequence>
<dbReference type="CDD" id="cd01106">
    <property type="entry name" value="HTH_TipAL-Mta"/>
    <property type="match status" value="1"/>
</dbReference>
<organism evidence="6 7">
    <name type="scientific">Rothia endophytica</name>
    <dbReference type="NCBI Taxonomy" id="1324766"/>
    <lineage>
        <taxon>Bacteria</taxon>
        <taxon>Bacillati</taxon>
        <taxon>Actinomycetota</taxon>
        <taxon>Actinomycetes</taxon>
        <taxon>Micrococcales</taxon>
        <taxon>Micrococcaceae</taxon>
        <taxon>Rothia</taxon>
    </lineage>
</organism>
<protein>
    <submittedName>
        <fullName evidence="6">MerR family transcriptional regulator</fullName>
    </submittedName>
</protein>
<dbReference type="Gene3D" id="1.10.1660.10">
    <property type="match status" value="1"/>
</dbReference>
<evidence type="ECO:0000256" key="2">
    <source>
        <dbReference type="ARBA" id="ARBA00023125"/>
    </source>
</evidence>
<dbReference type="Gene3D" id="1.10.490.50">
    <property type="entry name" value="Antibiotic binding domain of TipA-like multidrug resistance regulators"/>
    <property type="match status" value="1"/>
</dbReference>
<dbReference type="SUPFAM" id="SSF89082">
    <property type="entry name" value="Antibiotic binding domain of TipA-like multidrug resistance regulators"/>
    <property type="match status" value="1"/>
</dbReference>